<accession>A0A5C3P1J8</accession>
<name>A0A5C3P1J8_9APHY</name>
<dbReference type="AlphaFoldDB" id="A0A5C3P1J8"/>
<dbReference type="EMBL" id="ML211455">
    <property type="protein sequence ID" value="TFK82727.1"/>
    <property type="molecule type" value="Genomic_DNA"/>
</dbReference>
<dbReference type="Proteomes" id="UP000308197">
    <property type="component" value="Unassembled WGS sequence"/>
</dbReference>
<evidence type="ECO:0000313" key="3">
    <source>
        <dbReference type="Proteomes" id="UP000308197"/>
    </source>
</evidence>
<protein>
    <submittedName>
        <fullName evidence="2">Uncharacterized protein</fullName>
    </submittedName>
</protein>
<feature type="region of interest" description="Disordered" evidence="1">
    <location>
        <begin position="1"/>
        <end position="28"/>
    </location>
</feature>
<keyword evidence="3" id="KW-1185">Reference proteome</keyword>
<evidence type="ECO:0000256" key="1">
    <source>
        <dbReference type="SAM" id="MobiDB-lite"/>
    </source>
</evidence>
<sequence>MPAHIDPGDGVNIKHPLRSPPFRGTTRKRVHADAPVFMHRAWLQHVSGISKLSRLPARPTLRVGRTRRKESCLACPDSSGRHGKIARVLSWTRTQRARSARASRELYAG</sequence>
<dbReference type="InParanoid" id="A0A5C3P1J8"/>
<proteinExistence type="predicted"/>
<gene>
    <name evidence="2" type="ORF">K466DRAFT_288932</name>
</gene>
<evidence type="ECO:0000313" key="2">
    <source>
        <dbReference type="EMBL" id="TFK82727.1"/>
    </source>
</evidence>
<organism evidence="2 3">
    <name type="scientific">Polyporus arcularius HHB13444</name>
    <dbReference type="NCBI Taxonomy" id="1314778"/>
    <lineage>
        <taxon>Eukaryota</taxon>
        <taxon>Fungi</taxon>
        <taxon>Dikarya</taxon>
        <taxon>Basidiomycota</taxon>
        <taxon>Agaricomycotina</taxon>
        <taxon>Agaricomycetes</taxon>
        <taxon>Polyporales</taxon>
        <taxon>Polyporaceae</taxon>
        <taxon>Polyporus</taxon>
    </lineage>
</organism>
<reference evidence="2 3" key="1">
    <citation type="journal article" date="2019" name="Nat. Ecol. Evol.">
        <title>Megaphylogeny resolves global patterns of mushroom evolution.</title>
        <authorList>
            <person name="Varga T."/>
            <person name="Krizsan K."/>
            <person name="Foldi C."/>
            <person name="Dima B."/>
            <person name="Sanchez-Garcia M."/>
            <person name="Sanchez-Ramirez S."/>
            <person name="Szollosi G.J."/>
            <person name="Szarkandi J.G."/>
            <person name="Papp V."/>
            <person name="Albert L."/>
            <person name="Andreopoulos W."/>
            <person name="Angelini C."/>
            <person name="Antonin V."/>
            <person name="Barry K.W."/>
            <person name="Bougher N.L."/>
            <person name="Buchanan P."/>
            <person name="Buyck B."/>
            <person name="Bense V."/>
            <person name="Catcheside P."/>
            <person name="Chovatia M."/>
            <person name="Cooper J."/>
            <person name="Damon W."/>
            <person name="Desjardin D."/>
            <person name="Finy P."/>
            <person name="Geml J."/>
            <person name="Haridas S."/>
            <person name="Hughes K."/>
            <person name="Justo A."/>
            <person name="Karasinski D."/>
            <person name="Kautmanova I."/>
            <person name="Kiss B."/>
            <person name="Kocsube S."/>
            <person name="Kotiranta H."/>
            <person name="LaButti K.M."/>
            <person name="Lechner B.E."/>
            <person name="Liimatainen K."/>
            <person name="Lipzen A."/>
            <person name="Lukacs Z."/>
            <person name="Mihaltcheva S."/>
            <person name="Morgado L.N."/>
            <person name="Niskanen T."/>
            <person name="Noordeloos M.E."/>
            <person name="Ohm R.A."/>
            <person name="Ortiz-Santana B."/>
            <person name="Ovrebo C."/>
            <person name="Racz N."/>
            <person name="Riley R."/>
            <person name="Savchenko A."/>
            <person name="Shiryaev A."/>
            <person name="Soop K."/>
            <person name="Spirin V."/>
            <person name="Szebenyi C."/>
            <person name="Tomsovsky M."/>
            <person name="Tulloss R.E."/>
            <person name="Uehling J."/>
            <person name="Grigoriev I.V."/>
            <person name="Vagvolgyi C."/>
            <person name="Papp T."/>
            <person name="Martin F.M."/>
            <person name="Miettinen O."/>
            <person name="Hibbett D.S."/>
            <person name="Nagy L.G."/>
        </authorList>
    </citation>
    <scope>NUCLEOTIDE SEQUENCE [LARGE SCALE GENOMIC DNA]</scope>
    <source>
        <strain evidence="2 3">HHB13444</strain>
    </source>
</reference>